<dbReference type="Proteomes" id="UP000531594">
    <property type="component" value="Unassembled WGS sequence"/>
</dbReference>
<keyword evidence="1" id="KW-0240">DNA-directed RNA polymerase</keyword>
<dbReference type="GO" id="GO:0000428">
    <property type="term" value="C:DNA-directed RNA polymerase complex"/>
    <property type="evidence" value="ECO:0007669"/>
    <property type="project" value="UniProtKB-KW"/>
</dbReference>
<protein>
    <submittedName>
        <fullName evidence="1">DNA-directed RNA polymerase subunit RPC12/RpoP</fullName>
    </submittedName>
</protein>
<organism evidence="1 2">
    <name type="scientific">Bacillus benzoevorans</name>
    <dbReference type="NCBI Taxonomy" id="1456"/>
    <lineage>
        <taxon>Bacteria</taxon>
        <taxon>Bacillati</taxon>
        <taxon>Bacillota</taxon>
        <taxon>Bacilli</taxon>
        <taxon>Bacillales</taxon>
        <taxon>Bacillaceae</taxon>
        <taxon>Bacillus</taxon>
    </lineage>
</organism>
<name>A0A7X0LWQ6_9BACI</name>
<comment type="caution">
    <text evidence="1">The sequence shown here is derived from an EMBL/GenBank/DDBJ whole genome shotgun (WGS) entry which is preliminary data.</text>
</comment>
<evidence type="ECO:0000313" key="2">
    <source>
        <dbReference type="Proteomes" id="UP000531594"/>
    </source>
</evidence>
<sequence length="170" mass="20374">MDSLDKLIVDYIEQQEGLTEEEIMIKAQFELIIPMQIISKFEEWKNKRRFYFNKDDNHDNYEYVSKLIREEMLEIIDDADFIVNTLVKHYYDSEKPNIGGKKLLWDVFGDVLYSNIKENTKGTKSCDECGDRFEPTKQRQTKCPSCQEKIKKEKARLRKIKFNEKKKNNQ</sequence>
<dbReference type="EMBL" id="JACHGK010000007">
    <property type="protein sequence ID" value="MBB6445634.1"/>
    <property type="molecule type" value="Genomic_DNA"/>
</dbReference>
<gene>
    <name evidence="1" type="ORF">HNR53_002259</name>
</gene>
<keyword evidence="1" id="KW-0804">Transcription</keyword>
<keyword evidence="2" id="KW-1185">Reference proteome</keyword>
<dbReference type="RefSeq" id="WP_184525869.1">
    <property type="nucleotide sequence ID" value="NZ_JACHGK010000007.1"/>
</dbReference>
<evidence type="ECO:0000313" key="1">
    <source>
        <dbReference type="EMBL" id="MBB6445634.1"/>
    </source>
</evidence>
<proteinExistence type="predicted"/>
<dbReference type="AlphaFoldDB" id="A0A7X0LWQ6"/>
<reference evidence="1 2" key="1">
    <citation type="submission" date="2020-08" db="EMBL/GenBank/DDBJ databases">
        <title>Genomic Encyclopedia of Type Strains, Phase IV (KMG-IV): sequencing the most valuable type-strain genomes for metagenomic binning, comparative biology and taxonomic classification.</title>
        <authorList>
            <person name="Goeker M."/>
        </authorList>
    </citation>
    <scope>NUCLEOTIDE SEQUENCE [LARGE SCALE GENOMIC DNA]</scope>
    <source>
        <strain evidence="1 2">DSM 5391</strain>
    </source>
</reference>
<accession>A0A7X0LWQ6</accession>